<feature type="transmembrane region" description="Helical" evidence="1">
    <location>
        <begin position="342"/>
        <end position="363"/>
    </location>
</feature>
<dbReference type="EMBL" id="AP019307">
    <property type="protein sequence ID" value="BBH17505.1"/>
    <property type="molecule type" value="Genomic_DNA"/>
</dbReference>
<name>A0A3G9IN94_9ACTN</name>
<reference evidence="2 3" key="1">
    <citation type="submission" date="2018-11" db="EMBL/GenBank/DDBJ databases">
        <title>Complete genome sequence of Nocardioides baekrokdamisoli strain KCTC 39748.</title>
        <authorList>
            <person name="Kang S.W."/>
            <person name="Lee K.C."/>
            <person name="Kim K.K."/>
            <person name="Kim J.S."/>
            <person name="Kim D.S."/>
            <person name="Ko S.H."/>
            <person name="Yang S.H."/>
            <person name="Shin Y.K."/>
            <person name="Lee J.S."/>
        </authorList>
    </citation>
    <scope>NUCLEOTIDE SEQUENCE [LARGE SCALE GENOMIC DNA]</scope>
    <source>
        <strain evidence="2 3">KCTC 39748</strain>
    </source>
</reference>
<keyword evidence="1" id="KW-0812">Transmembrane</keyword>
<keyword evidence="1" id="KW-0472">Membrane</keyword>
<evidence type="ECO:0000256" key="1">
    <source>
        <dbReference type="SAM" id="Phobius"/>
    </source>
</evidence>
<sequence length="629" mass="67297">MGNANDAEISIRISIKDRRAAAKDLGDTSKDVENVGAKAEKSAKGLARFGGGLKKAAEGGHSWIKSAAGVLGAFAGFEAIEKGTEFLKESARSAIEDEAAQRKLTIALRNSVGANEEQAKAVGESLGKMSEQYGVSKDELMPAYERLIESTHNTARAHAELKLAMDVSAGTGKSLSVVSAALMKANNGTTASLAKLGLKTKDAQGHTLKLTDALKLMAQTFKGQAEAKANSLDGKMQRLHMTIHELQVRIGTWLLPILTKVADFIIGKGIPMLEHFADQWQKNEGVLGKVHQALNFVGGLVKDVGGWMKKHSEDVKTFATVMGILVGVTWGLSFALDAIEAILAINPFVLLGIAIALVITWFVHLYKHSTGFRNFINGIGNVLKIVWNWIKHNWPYLLGALIGPIGIAGVWIAKHWTQITNGIKHGWNNVMGFLKKIPGEVGGLFADAGKWLLHSGEDLMNGLWKGIKKGASTVGGFVTDLGKLIVNAVIGFINSTVIDPFDSALHGIGAFGVHPFGNKTIPDIPALAEGGIIKARPGGTIVTMAEVGHDEAAVPLNGQRYYIDGSGVTKLPAVKPLQAKPAKLDERHLALAGAPGNRDRRDLHVHLEVDGHELTEAVLEDIDKRVGRK</sequence>
<keyword evidence="1" id="KW-1133">Transmembrane helix</keyword>
<dbReference type="OrthoDB" id="3831413at2"/>
<feature type="transmembrane region" description="Helical" evidence="1">
    <location>
        <begin position="396"/>
        <end position="413"/>
    </location>
</feature>
<dbReference type="AlphaFoldDB" id="A0A3G9IN94"/>
<dbReference type="KEGG" id="nbe:Back2_17920"/>
<keyword evidence="3" id="KW-1185">Reference proteome</keyword>
<accession>A0A3G9IN94</accession>
<feature type="transmembrane region" description="Helical" evidence="1">
    <location>
        <begin position="317"/>
        <end position="336"/>
    </location>
</feature>
<evidence type="ECO:0000313" key="2">
    <source>
        <dbReference type="EMBL" id="BBH17505.1"/>
    </source>
</evidence>
<dbReference type="Proteomes" id="UP000271573">
    <property type="component" value="Chromosome"/>
</dbReference>
<dbReference type="RefSeq" id="WP_125568715.1">
    <property type="nucleotide sequence ID" value="NZ_AP019307.1"/>
</dbReference>
<protein>
    <submittedName>
        <fullName evidence="2">Uncharacterized protein</fullName>
    </submittedName>
</protein>
<gene>
    <name evidence="2" type="ORF">Back2_17920</name>
</gene>
<evidence type="ECO:0000313" key="3">
    <source>
        <dbReference type="Proteomes" id="UP000271573"/>
    </source>
</evidence>
<proteinExistence type="predicted"/>
<organism evidence="2 3">
    <name type="scientific">Nocardioides baekrokdamisoli</name>
    <dbReference type="NCBI Taxonomy" id="1804624"/>
    <lineage>
        <taxon>Bacteria</taxon>
        <taxon>Bacillati</taxon>
        <taxon>Actinomycetota</taxon>
        <taxon>Actinomycetes</taxon>
        <taxon>Propionibacteriales</taxon>
        <taxon>Nocardioidaceae</taxon>
        <taxon>Nocardioides</taxon>
    </lineage>
</organism>